<dbReference type="AlphaFoldDB" id="A0A7J6JKM2"/>
<dbReference type="InterPro" id="IPR036291">
    <property type="entry name" value="NAD(P)-bd_dom_sf"/>
</dbReference>
<reference evidence="4 5" key="2">
    <citation type="submission" date="2020-04" db="EMBL/GenBank/DDBJ databases">
        <title>Genome sequencing and assembly of multiple isolates from the Colletotrichum gloeosporioides species complex.</title>
        <authorList>
            <person name="Gan P."/>
            <person name="Shirasu K."/>
        </authorList>
    </citation>
    <scope>NUCLEOTIDE SEQUENCE [LARGE SCALE GENOMIC DNA]</scope>
    <source>
        <strain evidence="4 5">Nara gc5</strain>
    </source>
</reference>
<dbReference type="SUPFAM" id="SSF51735">
    <property type="entry name" value="NAD(P)-binding Rossmann-fold domains"/>
    <property type="match status" value="1"/>
</dbReference>
<dbReference type="PANTHER" id="PTHR43477">
    <property type="entry name" value="DIHYDROANTICAPSIN 7-DEHYDROGENASE"/>
    <property type="match status" value="1"/>
</dbReference>
<dbReference type="GO" id="GO:0016491">
    <property type="term" value="F:oxidoreductase activity"/>
    <property type="evidence" value="ECO:0007669"/>
    <property type="project" value="UniProtKB-KW"/>
</dbReference>
<dbReference type="EMBL" id="ANPB02000001">
    <property type="protein sequence ID" value="KAF4490563.1"/>
    <property type="molecule type" value="Genomic_DNA"/>
</dbReference>
<dbReference type="Gene3D" id="3.40.50.720">
    <property type="entry name" value="NAD(P)-binding Rossmann-like Domain"/>
    <property type="match status" value="1"/>
</dbReference>
<dbReference type="InterPro" id="IPR002347">
    <property type="entry name" value="SDR_fam"/>
</dbReference>
<accession>A0A7J6JKM2</accession>
<dbReference type="Proteomes" id="UP000011096">
    <property type="component" value="Unassembled WGS sequence"/>
</dbReference>
<evidence type="ECO:0000313" key="4">
    <source>
        <dbReference type="EMBL" id="KAF4490563.1"/>
    </source>
</evidence>
<evidence type="ECO:0000256" key="1">
    <source>
        <dbReference type="ARBA" id="ARBA00006484"/>
    </source>
</evidence>
<comment type="caution">
    <text evidence="4">The sequence shown here is derived from an EMBL/GenBank/DDBJ whole genome shotgun (WGS) entry which is preliminary data.</text>
</comment>
<evidence type="ECO:0000256" key="3">
    <source>
        <dbReference type="ARBA" id="ARBA00023002"/>
    </source>
</evidence>
<dbReference type="Pfam" id="PF23441">
    <property type="entry name" value="SDR"/>
    <property type="match status" value="1"/>
</dbReference>
<name>A0A7J6JKM2_COLFN</name>
<sequence length="268" mass="27586">MSQGNNSGGQCHVDAIKGARVLIIGGSAGIGKGVASAALASGAKAFVSSSNPSRISATVAEFQSTYPGANVCGIAADLAQVDTIEANLEKVLKTAVAELGGPLEHIAYTAGDAFDFEPLSTVTAANAYASWTVRYLGPLLVGKLVTVNPGMYLKAASSSSITLTSGIHGSKPFPGLSKSIGWCGAVETLTRALAVDLAPIRVNNVSPGAIRTPMLEKLPDEAIAGFVQNQLVREVGTVQQTAEAYLFSVRCSFATGQQFVIDGGYTYK</sequence>
<dbReference type="PANTHER" id="PTHR43477:SF1">
    <property type="entry name" value="DIHYDROANTICAPSIN 7-DEHYDROGENASE"/>
    <property type="match status" value="1"/>
</dbReference>
<dbReference type="CDD" id="cd05233">
    <property type="entry name" value="SDR_c"/>
    <property type="match status" value="1"/>
</dbReference>
<dbReference type="OrthoDB" id="294295at2759"/>
<organism evidence="4 5">
    <name type="scientific">Colletotrichum fructicola (strain Nara gc5)</name>
    <name type="common">Anthracnose fungus</name>
    <name type="synonym">Colletotrichum gloeosporioides (strain Nara gc5)</name>
    <dbReference type="NCBI Taxonomy" id="1213859"/>
    <lineage>
        <taxon>Eukaryota</taxon>
        <taxon>Fungi</taxon>
        <taxon>Dikarya</taxon>
        <taxon>Ascomycota</taxon>
        <taxon>Pezizomycotina</taxon>
        <taxon>Sordariomycetes</taxon>
        <taxon>Hypocreomycetidae</taxon>
        <taxon>Glomerellales</taxon>
        <taxon>Glomerellaceae</taxon>
        <taxon>Colletotrichum</taxon>
        <taxon>Colletotrichum gloeosporioides species complex</taxon>
    </lineage>
</organism>
<dbReference type="InterPro" id="IPR057571">
    <property type="entry name" value="SDR_PhqE-like"/>
</dbReference>
<dbReference type="InParanoid" id="A0A7J6JKM2"/>
<dbReference type="PRINTS" id="PR00081">
    <property type="entry name" value="GDHRDH"/>
</dbReference>
<gene>
    <name evidence="4" type="primary">ATR9-3</name>
    <name evidence="4" type="ORF">CGGC5_v001984</name>
</gene>
<dbReference type="RefSeq" id="XP_031891461.1">
    <property type="nucleotide sequence ID" value="XM_032029011.1"/>
</dbReference>
<comment type="similarity">
    <text evidence="1">Belongs to the short-chain dehydrogenases/reductases (SDR) family.</text>
</comment>
<proteinExistence type="inferred from homology"/>
<keyword evidence="5" id="KW-1185">Reference proteome</keyword>
<keyword evidence="3" id="KW-0560">Oxidoreductase</keyword>
<evidence type="ECO:0000256" key="2">
    <source>
        <dbReference type="ARBA" id="ARBA00022857"/>
    </source>
</evidence>
<dbReference type="InterPro" id="IPR051122">
    <property type="entry name" value="SDR_DHRS6-like"/>
</dbReference>
<dbReference type="GeneID" id="43613095"/>
<evidence type="ECO:0000313" key="5">
    <source>
        <dbReference type="Proteomes" id="UP000011096"/>
    </source>
</evidence>
<protein>
    <submittedName>
        <fullName evidence="4">Short-chain dehydrogenase/reductase ATR9</fullName>
    </submittedName>
</protein>
<reference evidence="4 5" key="1">
    <citation type="submission" date="2012-08" db="EMBL/GenBank/DDBJ databases">
        <authorList>
            <person name="Gan P.H.P."/>
            <person name="Ikeda K."/>
            <person name="Irieda H."/>
            <person name="Narusaka M."/>
            <person name="O'Connell R.J."/>
            <person name="Narusaka Y."/>
            <person name="Takano Y."/>
            <person name="Kubo Y."/>
            <person name="Shirasu K."/>
        </authorList>
    </citation>
    <scope>NUCLEOTIDE SEQUENCE [LARGE SCALE GENOMIC DNA]</scope>
    <source>
        <strain evidence="4 5">Nara gc5</strain>
    </source>
</reference>
<keyword evidence="2" id="KW-0521">NADP</keyword>